<protein>
    <submittedName>
        <fullName evidence="1">Uncharacterized protein</fullName>
    </submittedName>
</protein>
<reference evidence="1 2" key="1">
    <citation type="journal article" date="2022" name="Nat. Ecol. Evol.">
        <title>A masculinizing supergene underlies an exaggerated male reproductive morph in a spider.</title>
        <authorList>
            <person name="Hendrickx F."/>
            <person name="De Corte Z."/>
            <person name="Sonet G."/>
            <person name="Van Belleghem S.M."/>
            <person name="Kostlbacher S."/>
            <person name="Vangestel C."/>
        </authorList>
    </citation>
    <scope>NUCLEOTIDE SEQUENCE [LARGE SCALE GENOMIC DNA]</scope>
    <source>
        <strain evidence="1">W744_W776</strain>
    </source>
</reference>
<sequence>MNSENPLKNCLSSDVHSWPVQISIREKTSSFQAAISRSRCPKLRQVLLSLRTRQTTRGVGHWTMESGQK</sequence>
<gene>
    <name evidence="1" type="ORF">JTE90_029250</name>
</gene>
<accession>A0AAV6TUZ0</accession>
<dbReference type="EMBL" id="JAFNEN010000950">
    <property type="protein sequence ID" value="KAG8175765.1"/>
    <property type="molecule type" value="Genomic_DNA"/>
</dbReference>
<proteinExistence type="predicted"/>
<dbReference type="AlphaFoldDB" id="A0AAV6TUZ0"/>
<name>A0AAV6TUZ0_9ARAC</name>
<comment type="caution">
    <text evidence="1">The sequence shown here is derived from an EMBL/GenBank/DDBJ whole genome shotgun (WGS) entry which is preliminary data.</text>
</comment>
<evidence type="ECO:0000313" key="1">
    <source>
        <dbReference type="EMBL" id="KAG8175765.1"/>
    </source>
</evidence>
<organism evidence="1 2">
    <name type="scientific">Oedothorax gibbosus</name>
    <dbReference type="NCBI Taxonomy" id="931172"/>
    <lineage>
        <taxon>Eukaryota</taxon>
        <taxon>Metazoa</taxon>
        <taxon>Ecdysozoa</taxon>
        <taxon>Arthropoda</taxon>
        <taxon>Chelicerata</taxon>
        <taxon>Arachnida</taxon>
        <taxon>Araneae</taxon>
        <taxon>Araneomorphae</taxon>
        <taxon>Entelegynae</taxon>
        <taxon>Araneoidea</taxon>
        <taxon>Linyphiidae</taxon>
        <taxon>Erigoninae</taxon>
        <taxon>Oedothorax</taxon>
    </lineage>
</organism>
<evidence type="ECO:0000313" key="2">
    <source>
        <dbReference type="Proteomes" id="UP000827092"/>
    </source>
</evidence>
<dbReference type="Proteomes" id="UP000827092">
    <property type="component" value="Unassembled WGS sequence"/>
</dbReference>
<keyword evidence="2" id="KW-1185">Reference proteome</keyword>